<dbReference type="Pfam" id="PF00520">
    <property type="entry name" value="Ion_trans"/>
    <property type="match status" value="1"/>
</dbReference>
<comment type="subcellular location">
    <subcellularLocation>
        <location evidence="1">Membrane</location>
        <topology evidence="1">Multi-pass membrane protein</topology>
    </subcellularLocation>
</comment>
<evidence type="ECO:0000256" key="5">
    <source>
        <dbReference type="ARBA" id="ARBA00023065"/>
    </source>
</evidence>
<evidence type="ECO:0000256" key="4">
    <source>
        <dbReference type="ARBA" id="ARBA00022989"/>
    </source>
</evidence>
<name>A0A815MN94_9BILA</name>
<dbReference type="GO" id="GO:0005886">
    <property type="term" value="C:plasma membrane"/>
    <property type="evidence" value="ECO:0007669"/>
    <property type="project" value="TreeGrafter"/>
</dbReference>
<evidence type="ECO:0000259" key="9">
    <source>
        <dbReference type="Pfam" id="PF00520"/>
    </source>
</evidence>
<dbReference type="InterPro" id="IPR005821">
    <property type="entry name" value="Ion_trans_dom"/>
</dbReference>
<dbReference type="Proteomes" id="UP000663845">
    <property type="component" value="Unassembled WGS sequence"/>
</dbReference>
<sequence length="1558" mass="178432">MTNNATDHRLDIPPFTTSRMYRNDNNYLFETLQTKSHETITFPRNYCNRANFIRIPPNAPLAQIKKLFFRQRLHTRPALVISVIGSAREYSMKSKLFRIFRQVLIKVAKSTDVWVLTNGINSSITKLLGEINRTNPDPSQPIHLIGIAPWGCISGVEQLDVHGTNVIYNKPKTDEKDETPLEPNHAHFIFIDNDTKHEDGSETEFRSLFEKSISGNSFSLQNTTKDKLQQAGNIPVVLVVIEGGLNTIKKSEDPSTIKEKSEQIKSKLCEKLEIIDNKLNPRSTMNSSIERDGINYFELIYASHSHIEANFDLAILQALLNVASNDGSFETNKEQKREQSNLAFEWKRIDTIKNFIMKDEKDWKKIELNYLFEDYEKLVTLYKNKIFFQIDAIFPSDDLPLNNQTKSAALIATLLYKSKVRKEKDESFIEWADEFQNLAVEILEKFYSTNPYECTQAIIREIPQFGNVTWLHLAVMAEAKLFIAQKAIQDVLSDIWYGYINHRVGNKKIILASLIPFCSEFLHYHKELVEGSEKCKKSDNFEDTSNFFQYRSPRSRSTSDRSCMYEIMDDFSDEDESVIITNNNSWESIKCGLNQYIKNVSMFLHAPYVKYLYNVYSHMIFLMLFSYVILFDFFPIYDFISDKCLPSIEELRDNRISINNTQKRLFSNRTKQKIKVTAIPSVEYGFQWHHRPRTTELILIIWMFTLFCEEIRQIIAMEVQSVYGKLVAYFSVIWNKLDVLAISLFFIAFVLRLLPINQCFCGARVLLALDLSISYIRTLDMFSAIKRLGLKLVNDMKFYMIMLTVFILAFGVPSYSLMYGVQEFSFHTPRAIINLAYWQIFGEIEILGDIEKNYEINGYIVFILLIAYMTVASVLLINLLIAMFSNTFDRLHMDTDCIWKFQHYSLVSYYLTRPTLPPPLVAFSHIYRITIYFFSHICKIKWFQTKYLQHTNRAKFKISADEVLTKQIEGIEDALGNEVYFFSLKTERKQLDRQNDLYEQRVHSPQEIVLNKIKILENQVLTIQNQQVNMFEYMEYLMNGIKKIGGDDIEMPKRSSPSAELISLSNWTLFAADSAINDPQCHYQGFGVNSDVNTCLTSCEKTSGCNAAIYSNTPKSCTLRKCSIYSPSTTKNGYQGFNVWLKKRTASSAWTQFASDANANDAQCYTAGLGANCTLHACRTSCDKSSACNTVIYSTVLKGCILRLCSTSSPKTTTFRNAGLTAWIRKSEALSNWTVAASDAAIIDAQCRFLKNAPYSDVNACLNTCETISGCNAVVYSDAQKISSSAWTLFASDAAIGDTKCPTISFSLTANLDACLTSCDQIAGCNAAVYSNTANSCTLRKCDTVSPATVKAGFTGFNIWMKKSIDPTYTSKAFLYILSHGGYAILSAGRNPYDLYDFYLNDSAINYRRERLHNDLLEHSYLFSTIRGVYGGIEEISFLVSLFNSSLEQIYEIVRFGIKYNQESVIYVGQERHQSLVEQQLICINGEFNGTYISGNGYEIFSTSSSTIDNYSEIDVCPNNKFSFTLKFDFNYLYNDNHQRLVKTNKKEPVKHANYMQQ</sequence>
<keyword evidence="6 8" id="KW-0472">Membrane</keyword>
<feature type="domain" description="TRPM-like" evidence="11">
    <location>
        <begin position="407"/>
        <end position="485"/>
    </location>
</feature>
<proteinExistence type="predicted"/>
<dbReference type="GO" id="GO:0005261">
    <property type="term" value="F:monoatomic cation channel activity"/>
    <property type="evidence" value="ECO:0007669"/>
    <property type="project" value="TreeGrafter"/>
</dbReference>
<keyword evidence="3 8" id="KW-0812">Transmembrane</keyword>
<dbReference type="Pfam" id="PF18139">
    <property type="entry name" value="LSDAT_euk"/>
    <property type="match status" value="1"/>
</dbReference>
<evidence type="ECO:0000256" key="6">
    <source>
        <dbReference type="ARBA" id="ARBA00023136"/>
    </source>
</evidence>
<evidence type="ECO:0000313" key="12">
    <source>
        <dbReference type="EMBL" id="CAF1423820.1"/>
    </source>
</evidence>
<evidence type="ECO:0000256" key="3">
    <source>
        <dbReference type="ARBA" id="ARBA00022692"/>
    </source>
</evidence>
<feature type="transmembrane region" description="Helical" evidence="8">
    <location>
        <begin position="697"/>
        <end position="715"/>
    </location>
</feature>
<evidence type="ECO:0000259" key="11">
    <source>
        <dbReference type="Pfam" id="PF25508"/>
    </source>
</evidence>
<dbReference type="PANTHER" id="PTHR13800">
    <property type="entry name" value="TRANSIENT RECEPTOR POTENTIAL CATION CHANNEL, SUBFAMILY M, MEMBER 6"/>
    <property type="match status" value="1"/>
</dbReference>
<dbReference type="InterPro" id="IPR041491">
    <property type="entry name" value="TRPM_SLOG"/>
</dbReference>
<feature type="domain" description="TRPM SLOG" evidence="10">
    <location>
        <begin position="50"/>
        <end position="250"/>
    </location>
</feature>
<dbReference type="Pfam" id="PF25508">
    <property type="entry name" value="TRPM2"/>
    <property type="match status" value="1"/>
</dbReference>
<evidence type="ECO:0000256" key="1">
    <source>
        <dbReference type="ARBA" id="ARBA00004141"/>
    </source>
</evidence>
<feature type="transmembrane region" description="Helical" evidence="8">
    <location>
        <begin position="798"/>
        <end position="821"/>
    </location>
</feature>
<comment type="caution">
    <text evidence="12">The sequence shown here is derived from an EMBL/GenBank/DDBJ whole genome shotgun (WGS) entry which is preliminary data.</text>
</comment>
<feature type="transmembrane region" description="Helical" evidence="8">
    <location>
        <begin position="859"/>
        <end position="884"/>
    </location>
</feature>
<evidence type="ECO:0000256" key="7">
    <source>
        <dbReference type="ARBA" id="ARBA00023303"/>
    </source>
</evidence>
<dbReference type="EMBL" id="CAJNOG010001235">
    <property type="protein sequence ID" value="CAF1423820.1"/>
    <property type="molecule type" value="Genomic_DNA"/>
</dbReference>
<keyword evidence="5" id="KW-0406">Ion transport</keyword>
<dbReference type="PANTHER" id="PTHR13800:SF1">
    <property type="entry name" value="TRANSIENT RECEPTOR POTENTIAL CATION CHANNEL TRPM"/>
    <property type="match status" value="1"/>
</dbReference>
<reference evidence="12" key="1">
    <citation type="submission" date="2021-02" db="EMBL/GenBank/DDBJ databases">
        <authorList>
            <person name="Nowell W R."/>
        </authorList>
    </citation>
    <scope>NUCLEOTIDE SEQUENCE</scope>
</reference>
<feature type="transmembrane region" description="Helical" evidence="8">
    <location>
        <begin position="611"/>
        <end position="634"/>
    </location>
</feature>
<evidence type="ECO:0000313" key="13">
    <source>
        <dbReference type="Proteomes" id="UP000663845"/>
    </source>
</evidence>
<gene>
    <name evidence="12" type="ORF">JYZ213_LOCUS39146</name>
</gene>
<dbReference type="GO" id="GO:0030001">
    <property type="term" value="P:metal ion transport"/>
    <property type="evidence" value="ECO:0007669"/>
    <property type="project" value="TreeGrafter"/>
</dbReference>
<dbReference type="InterPro" id="IPR050927">
    <property type="entry name" value="TRPM"/>
</dbReference>
<keyword evidence="2" id="KW-0813">Transport</keyword>
<keyword evidence="7" id="KW-0407">Ion channel</keyword>
<organism evidence="12 13">
    <name type="scientific">Adineta steineri</name>
    <dbReference type="NCBI Taxonomy" id="433720"/>
    <lineage>
        <taxon>Eukaryota</taxon>
        <taxon>Metazoa</taxon>
        <taxon>Spiralia</taxon>
        <taxon>Gnathifera</taxon>
        <taxon>Rotifera</taxon>
        <taxon>Eurotatoria</taxon>
        <taxon>Bdelloidea</taxon>
        <taxon>Adinetida</taxon>
        <taxon>Adinetidae</taxon>
        <taxon>Adineta</taxon>
    </lineage>
</organism>
<dbReference type="InterPro" id="IPR057366">
    <property type="entry name" value="TRPM-like"/>
</dbReference>
<evidence type="ECO:0000256" key="2">
    <source>
        <dbReference type="ARBA" id="ARBA00022448"/>
    </source>
</evidence>
<accession>A0A815MN94</accession>
<feature type="transmembrane region" description="Helical" evidence="8">
    <location>
        <begin position="727"/>
        <end position="754"/>
    </location>
</feature>
<evidence type="ECO:0000259" key="10">
    <source>
        <dbReference type="Pfam" id="PF18139"/>
    </source>
</evidence>
<feature type="transmembrane region" description="Helical" evidence="8">
    <location>
        <begin position="761"/>
        <end position="778"/>
    </location>
</feature>
<protein>
    <submittedName>
        <fullName evidence="12">Uncharacterized protein</fullName>
    </submittedName>
</protein>
<evidence type="ECO:0000256" key="8">
    <source>
        <dbReference type="SAM" id="Phobius"/>
    </source>
</evidence>
<feature type="domain" description="Ion transport" evidence="9">
    <location>
        <begin position="691"/>
        <end position="892"/>
    </location>
</feature>
<keyword evidence="4 8" id="KW-1133">Transmembrane helix</keyword>